<feature type="transmembrane region" description="Helical" evidence="2">
    <location>
        <begin position="20"/>
        <end position="40"/>
    </location>
</feature>
<dbReference type="Proteomes" id="UP000015101">
    <property type="component" value="Unassembled WGS sequence"/>
</dbReference>
<dbReference type="CTD" id="20208337"/>
<dbReference type="KEGG" id="hro:HELRODRAFT_182054"/>
<dbReference type="GO" id="GO:0005886">
    <property type="term" value="C:plasma membrane"/>
    <property type="evidence" value="ECO:0000318"/>
    <property type="project" value="GO_Central"/>
</dbReference>
<gene>
    <name evidence="4" type="primary">20208337</name>
    <name evidence="3" type="ORF">HELRODRAFT_182054</name>
</gene>
<keyword evidence="2" id="KW-0812">Transmembrane</keyword>
<feature type="region of interest" description="Disordered" evidence="1">
    <location>
        <begin position="320"/>
        <end position="410"/>
    </location>
</feature>
<dbReference type="GeneID" id="20208337"/>
<evidence type="ECO:0000256" key="2">
    <source>
        <dbReference type="SAM" id="Phobius"/>
    </source>
</evidence>
<evidence type="ECO:0008006" key="6">
    <source>
        <dbReference type="Google" id="ProtNLM"/>
    </source>
</evidence>
<dbReference type="HOGENOM" id="CLU_671352_0_0_1"/>
<feature type="compositionally biased region" description="Basic residues" evidence="1">
    <location>
        <begin position="398"/>
        <end position="410"/>
    </location>
</feature>
<reference evidence="4" key="3">
    <citation type="submission" date="2015-06" db="UniProtKB">
        <authorList>
            <consortium name="EnsemblMetazoa"/>
        </authorList>
    </citation>
    <scope>IDENTIFICATION</scope>
</reference>
<dbReference type="RefSeq" id="XP_009030058.1">
    <property type="nucleotide sequence ID" value="XM_009031810.1"/>
</dbReference>
<keyword evidence="2" id="KW-0472">Membrane</keyword>
<dbReference type="InParanoid" id="T1FHN8"/>
<dbReference type="InterPro" id="IPR008952">
    <property type="entry name" value="Tetraspanin_EC2_sf"/>
</dbReference>
<organism evidence="4 5">
    <name type="scientific">Helobdella robusta</name>
    <name type="common">Californian leech</name>
    <dbReference type="NCBI Taxonomy" id="6412"/>
    <lineage>
        <taxon>Eukaryota</taxon>
        <taxon>Metazoa</taxon>
        <taxon>Spiralia</taxon>
        <taxon>Lophotrochozoa</taxon>
        <taxon>Annelida</taxon>
        <taxon>Clitellata</taxon>
        <taxon>Hirudinea</taxon>
        <taxon>Rhynchobdellida</taxon>
        <taxon>Glossiphoniidae</taxon>
        <taxon>Helobdella</taxon>
    </lineage>
</organism>
<accession>T1FHN8</accession>
<feature type="compositionally biased region" description="Basic and acidic residues" evidence="1">
    <location>
        <begin position="380"/>
        <end position="397"/>
    </location>
</feature>
<dbReference type="Gene3D" id="1.10.1450.10">
    <property type="entry name" value="Tetraspanin"/>
    <property type="match status" value="1"/>
</dbReference>
<reference evidence="3 5" key="2">
    <citation type="journal article" date="2013" name="Nature">
        <title>Insights into bilaterian evolution from three spiralian genomes.</title>
        <authorList>
            <person name="Simakov O."/>
            <person name="Marletaz F."/>
            <person name="Cho S.J."/>
            <person name="Edsinger-Gonzales E."/>
            <person name="Havlak P."/>
            <person name="Hellsten U."/>
            <person name="Kuo D.H."/>
            <person name="Larsson T."/>
            <person name="Lv J."/>
            <person name="Arendt D."/>
            <person name="Savage R."/>
            <person name="Osoegawa K."/>
            <person name="de Jong P."/>
            <person name="Grimwood J."/>
            <person name="Chapman J.A."/>
            <person name="Shapiro H."/>
            <person name="Aerts A."/>
            <person name="Otillar R.P."/>
            <person name="Terry A.Y."/>
            <person name="Boore J.L."/>
            <person name="Grigoriev I.V."/>
            <person name="Lindberg D.R."/>
            <person name="Seaver E.C."/>
            <person name="Weisblat D.A."/>
            <person name="Putnam N.H."/>
            <person name="Rokhsar D.S."/>
        </authorList>
    </citation>
    <scope>NUCLEOTIDE SEQUENCE</scope>
</reference>
<keyword evidence="5" id="KW-1185">Reference proteome</keyword>
<proteinExistence type="predicted"/>
<dbReference type="EnsemblMetazoa" id="HelroT182054">
    <property type="protein sequence ID" value="HelroP182054"/>
    <property type="gene ID" value="HelroG182054"/>
</dbReference>
<sequence>MNRRGFEIISPFSAPVHRWRIILILNSLLIMTELVMACFICRSGPDVMSHLRNHGWGRQRIAVSFFVISFSNNLICSVVFFFARHRSAWKNRGVLIKCVVIWLAFQLLSFLISAIVHYMTYINIETTFEYTDFLPVLNEYSTDWLARLSIIRMHRQFRCCGITAAYDFIGIRWYFEEMELDSFKYKVPKSCCRITKCVFGAQIYENLTVFQHGCYNYVMDEIESVYRVKFILFAILSVFHALLFLIIVCSMPNIEKVNMSYEEFVMNKNLFTVLYQKGLMQKIEKKFEELKTIAHRLEPEEMDRRTKQLEDAINKELFSADDDDLNGDDDVRDAGEEREKVEKEDGVKRKRVDDKSERMKKEEEFHKSLSVGSTESLQLFDKHFPEKSEEKNAENKKPKMNRKFNKKLIV</sequence>
<protein>
    <recommendedName>
        <fullName evidence="6">Tetraspanin</fullName>
    </recommendedName>
</protein>
<dbReference type="EMBL" id="KB097694">
    <property type="protein sequence ID" value="ESN91876.1"/>
    <property type="molecule type" value="Genomic_DNA"/>
</dbReference>
<evidence type="ECO:0000313" key="5">
    <source>
        <dbReference type="Proteomes" id="UP000015101"/>
    </source>
</evidence>
<feature type="transmembrane region" description="Helical" evidence="2">
    <location>
        <begin position="61"/>
        <end position="82"/>
    </location>
</feature>
<reference evidence="5" key="1">
    <citation type="submission" date="2012-12" db="EMBL/GenBank/DDBJ databases">
        <authorList>
            <person name="Hellsten U."/>
            <person name="Grimwood J."/>
            <person name="Chapman J.A."/>
            <person name="Shapiro H."/>
            <person name="Aerts A."/>
            <person name="Otillar R.P."/>
            <person name="Terry A.Y."/>
            <person name="Boore J.L."/>
            <person name="Simakov O."/>
            <person name="Marletaz F."/>
            <person name="Cho S.-J."/>
            <person name="Edsinger-Gonzales E."/>
            <person name="Havlak P."/>
            <person name="Kuo D.-H."/>
            <person name="Larsson T."/>
            <person name="Lv J."/>
            <person name="Arendt D."/>
            <person name="Savage R."/>
            <person name="Osoegawa K."/>
            <person name="de Jong P."/>
            <person name="Lindberg D.R."/>
            <person name="Seaver E.C."/>
            <person name="Weisblat D.A."/>
            <person name="Putnam N.H."/>
            <person name="Grigoriev I.V."/>
            <person name="Rokhsar D.S."/>
        </authorList>
    </citation>
    <scope>NUCLEOTIDE SEQUENCE</scope>
</reference>
<evidence type="ECO:0000313" key="3">
    <source>
        <dbReference type="EMBL" id="ESN91876.1"/>
    </source>
</evidence>
<feature type="compositionally biased region" description="Acidic residues" evidence="1">
    <location>
        <begin position="320"/>
        <end position="331"/>
    </location>
</feature>
<dbReference type="AlphaFoldDB" id="T1FHN8"/>
<feature type="transmembrane region" description="Helical" evidence="2">
    <location>
        <begin position="94"/>
        <end position="116"/>
    </location>
</feature>
<dbReference type="EMBL" id="AMQM01007953">
    <property type="status" value="NOT_ANNOTATED_CDS"/>
    <property type="molecule type" value="Genomic_DNA"/>
</dbReference>
<dbReference type="SUPFAM" id="SSF48652">
    <property type="entry name" value="Tetraspanin"/>
    <property type="match status" value="1"/>
</dbReference>
<feature type="transmembrane region" description="Helical" evidence="2">
    <location>
        <begin position="230"/>
        <end position="249"/>
    </location>
</feature>
<feature type="compositionally biased region" description="Basic and acidic residues" evidence="1">
    <location>
        <begin position="332"/>
        <end position="367"/>
    </location>
</feature>
<evidence type="ECO:0000256" key="1">
    <source>
        <dbReference type="SAM" id="MobiDB-lite"/>
    </source>
</evidence>
<evidence type="ECO:0000313" key="4">
    <source>
        <dbReference type="EnsemblMetazoa" id="HelroP182054"/>
    </source>
</evidence>
<name>T1FHN8_HELRO</name>
<keyword evidence="2" id="KW-1133">Transmembrane helix</keyword>